<keyword evidence="5" id="KW-1185">Reference proteome</keyword>
<dbReference type="Proteomes" id="UP001583172">
    <property type="component" value="Unassembled WGS sequence"/>
</dbReference>
<name>A0ABR3VAK6_HUMIN</name>
<evidence type="ECO:0008006" key="6">
    <source>
        <dbReference type="Google" id="ProtNLM"/>
    </source>
</evidence>
<evidence type="ECO:0000256" key="1">
    <source>
        <dbReference type="SAM" id="MobiDB-lite"/>
    </source>
</evidence>
<evidence type="ECO:0000256" key="2">
    <source>
        <dbReference type="SAM" id="Phobius"/>
    </source>
</evidence>
<feature type="transmembrane region" description="Helical" evidence="2">
    <location>
        <begin position="620"/>
        <end position="644"/>
    </location>
</feature>
<feature type="region of interest" description="Disordered" evidence="1">
    <location>
        <begin position="459"/>
        <end position="497"/>
    </location>
</feature>
<keyword evidence="3" id="KW-0732">Signal</keyword>
<dbReference type="EMBL" id="JAZGSY010000216">
    <property type="protein sequence ID" value="KAL1838411.1"/>
    <property type="molecule type" value="Genomic_DNA"/>
</dbReference>
<evidence type="ECO:0000313" key="4">
    <source>
        <dbReference type="EMBL" id="KAL1838411.1"/>
    </source>
</evidence>
<keyword evidence="2" id="KW-1133">Transmembrane helix</keyword>
<comment type="caution">
    <text evidence="4">The sequence shown here is derived from an EMBL/GenBank/DDBJ whole genome shotgun (WGS) entry which is preliminary data.</text>
</comment>
<gene>
    <name evidence="4" type="ORF">VTJ49DRAFT_2695</name>
</gene>
<feature type="compositionally biased region" description="Low complexity" evidence="1">
    <location>
        <begin position="459"/>
        <end position="472"/>
    </location>
</feature>
<accession>A0ABR3VAK6</accession>
<keyword evidence="2" id="KW-0472">Membrane</keyword>
<keyword evidence="2" id="KW-0812">Transmembrane</keyword>
<feature type="region of interest" description="Disordered" evidence="1">
    <location>
        <begin position="550"/>
        <end position="612"/>
    </location>
</feature>
<feature type="signal peptide" evidence="3">
    <location>
        <begin position="1"/>
        <end position="19"/>
    </location>
</feature>
<organism evidence="4 5">
    <name type="scientific">Humicola insolens</name>
    <name type="common">Soft-rot fungus</name>
    <dbReference type="NCBI Taxonomy" id="85995"/>
    <lineage>
        <taxon>Eukaryota</taxon>
        <taxon>Fungi</taxon>
        <taxon>Dikarya</taxon>
        <taxon>Ascomycota</taxon>
        <taxon>Pezizomycotina</taxon>
        <taxon>Sordariomycetes</taxon>
        <taxon>Sordariomycetidae</taxon>
        <taxon>Sordariales</taxon>
        <taxon>Chaetomiaceae</taxon>
        <taxon>Mycothermus</taxon>
    </lineage>
</organism>
<feature type="chain" id="PRO_5046774125" description="Mid2 domain-containing protein" evidence="3">
    <location>
        <begin position="20"/>
        <end position="692"/>
    </location>
</feature>
<sequence length="692" mass="74578">MVRSGIVSTLLWGLAAASAVIPAPEVAMRVRNLPGTSDEYTYREIARRLNQVARREQETVFENSAEIYKSWEDALLFKQELNYDTNTTLGDLSLSLAVEVTCVSCYISADATAKLSINGDFDLSSTIHNVTEQLGDELSNLTKSTQDSIEAWARNIWHETTAGTLDSSDFSFDNFTIDNDFNIQIEELPDVTFEFTLAHLDVYALLDTTISASATLTIPLYKSQTPVGIWVGEQLELGVFVTVDLILSVDGSISLRSGFHIRVDEELGFELPMFSRDVSDVFFNGAKYEFLPVTVYSGNVVLKAVLRVGTHAGFTIDPGSLPGLKARDLDLSPVAIKEHDPRGLHDLESTPGAIHSKRALDLDLAIGIEVGIWTHLAELVTNITYGALAAADDAPSLDSPSSFTGPECLLRIVEAYTLAIGAAAGATVEFRNHTWGPQPDTSIPIFYTTLANVCAMTSKTASATPTPTSSSTNKRRSPAEPTPPATLAQRQADDDDLLKTTTLTTTTTMTGISCQDPALVGNCPVSLQTTSVRTEVKTLVTSWREGVDPVPSTIPEATATTKPATSEFGPDVKSIVATSGKPVSYVPPPPGVTGESEEDRDENGDGAFLEGETGGVSNRVWLGVGLGVGVPLLLGVVVGVGLYLRRKRYQKVPVSETKVVDVGPTEYQSGMWAEREGMLGKKPQDRVTEVRH</sequence>
<proteinExistence type="predicted"/>
<evidence type="ECO:0000256" key="3">
    <source>
        <dbReference type="SAM" id="SignalP"/>
    </source>
</evidence>
<feature type="compositionally biased region" description="Acidic residues" evidence="1">
    <location>
        <begin position="595"/>
        <end position="604"/>
    </location>
</feature>
<protein>
    <recommendedName>
        <fullName evidence="6">Mid2 domain-containing protein</fullName>
    </recommendedName>
</protein>
<reference evidence="4 5" key="1">
    <citation type="journal article" date="2024" name="Commun. Biol.">
        <title>Comparative genomic analysis of thermophilic fungi reveals convergent evolutionary adaptations and gene losses.</title>
        <authorList>
            <person name="Steindorff A.S."/>
            <person name="Aguilar-Pontes M.V."/>
            <person name="Robinson A.J."/>
            <person name="Andreopoulos B."/>
            <person name="LaButti K."/>
            <person name="Kuo A."/>
            <person name="Mondo S."/>
            <person name="Riley R."/>
            <person name="Otillar R."/>
            <person name="Haridas S."/>
            <person name="Lipzen A."/>
            <person name="Grimwood J."/>
            <person name="Schmutz J."/>
            <person name="Clum A."/>
            <person name="Reid I.D."/>
            <person name="Moisan M.C."/>
            <person name="Butler G."/>
            <person name="Nguyen T.T.M."/>
            <person name="Dewar K."/>
            <person name="Conant G."/>
            <person name="Drula E."/>
            <person name="Henrissat B."/>
            <person name="Hansel C."/>
            <person name="Singer S."/>
            <person name="Hutchinson M.I."/>
            <person name="de Vries R.P."/>
            <person name="Natvig D.O."/>
            <person name="Powell A.J."/>
            <person name="Tsang A."/>
            <person name="Grigoriev I.V."/>
        </authorList>
    </citation>
    <scope>NUCLEOTIDE SEQUENCE [LARGE SCALE GENOMIC DNA]</scope>
    <source>
        <strain evidence="4 5">CBS 620.91</strain>
    </source>
</reference>
<evidence type="ECO:0000313" key="5">
    <source>
        <dbReference type="Proteomes" id="UP001583172"/>
    </source>
</evidence>